<gene>
    <name evidence="1" type="ORF">EDP2_3996</name>
</gene>
<evidence type="ECO:0000313" key="2">
    <source>
        <dbReference type="Proteomes" id="UP000017834"/>
    </source>
</evidence>
<dbReference type="EMBL" id="AXOM01000015">
    <property type="protein sequence ID" value="ESS59463.1"/>
    <property type="molecule type" value="Genomic_DNA"/>
</dbReference>
<organism evidence="1 2">
    <name type="scientific">Enterobacter cloacae S611</name>
    <dbReference type="NCBI Taxonomy" id="1399146"/>
    <lineage>
        <taxon>Bacteria</taxon>
        <taxon>Pseudomonadati</taxon>
        <taxon>Pseudomonadota</taxon>
        <taxon>Gammaproteobacteria</taxon>
        <taxon>Enterobacterales</taxon>
        <taxon>Enterobacteriaceae</taxon>
        <taxon>Enterobacter</taxon>
        <taxon>Enterobacter cloacae complex</taxon>
    </lineage>
</organism>
<comment type="caution">
    <text evidence="1">The sequence shown here is derived from an EMBL/GenBank/DDBJ whole genome shotgun (WGS) entry which is preliminary data.</text>
</comment>
<name>A0ABP2ZWD3_ENTCL</name>
<dbReference type="Proteomes" id="UP000017834">
    <property type="component" value="Unassembled WGS sequence"/>
</dbReference>
<evidence type="ECO:0000313" key="1">
    <source>
        <dbReference type="EMBL" id="ESS59463.1"/>
    </source>
</evidence>
<accession>A0ABP2ZWD3</accession>
<reference evidence="1 2" key="1">
    <citation type="journal article" date="2014" name="Genome Announc.">
        <title>Draft Genome Sequence of Enterobacter cloacae Strain S611.</title>
        <authorList>
            <person name="Wang D."/>
            <person name="Han C.S."/>
            <person name="Dichosa A.E."/>
            <person name="Gleasner C.D."/>
            <person name="Johnson S.L."/>
            <person name="Daligault H.E."/>
            <person name="Davenport K.W."/>
            <person name="Li P.E."/>
            <person name="Pierson E.A."/>
            <person name="Pierson L.S.III."/>
        </authorList>
    </citation>
    <scope>NUCLEOTIDE SEQUENCE [LARGE SCALE GENOMIC DNA]</scope>
    <source>
        <strain evidence="1 2">S611</strain>
    </source>
</reference>
<sequence>MPYPAYNIFPHLVFPGLLSAAPAGSLPDGGYALSGLQHLSAPGFPRHAKRSASRQFAGWRLRLIRPTISLRTWFSQAC</sequence>
<keyword evidence="2" id="KW-1185">Reference proteome</keyword>
<protein>
    <submittedName>
        <fullName evidence="1">Membrane protein</fullName>
    </submittedName>
</protein>
<proteinExistence type="predicted"/>